<reference evidence="2 3" key="1">
    <citation type="submission" date="2018-08" db="EMBL/GenBank/DDBJ databases">
        <title>Genomic investigation of the strawberry pathogen Phytophthora fragariae indicates pathogenicity is determined by transcriptional variation in three key races.</title>
        <authorList>
            <person name="Adams T.M."/>
            <person name="Armitage A.D."/>
            <person name="Sobczyk M.K."/>
            <person name="Bates H.J."/>
            <person name="Dunwell J.M."/>
            <person name="Nellist C.F."/>
            <person name="Harrison R.J."/>
        </authorList>
    </citation>
    <scope>NUCLEOTIDE SEQUENCE [LARGE SCALE GENOMIC DNA]</scope>
    <source>
        <strain evidence="2 3">A4</strain>
        <strain evidence="1 4">BC-23</strain>
    </source>
</reference>
<name>A0A6A4DIK9_9STRA</name>
<organism evidence="2 3">
    <name type="scientific">Phytophthora fragariae</name>
    <dbReference type="NCBI Taxonomy" id="53985"/>
    <lineage>
        <taxon>Eukaryota</taxon>
        <taxon>Sar</taxon>
        <taxon>Stramenopiles</taxon>
        <taxon>Oomycota</taxon>
        <taxon>Peronosporomycetes</taxon>
        <taxon>Peronosporales</taxon>
        <taxon>Peronosporaceae</taxon>
        <taxon>Phytophthora</taxon>
    </lineage>
</organism>
<dbReference type="EMBL" id="QXGC01000662">
    <property type="protein sequence ID" value="KAE9225622.1"/>
    <property type="molecule type" value="Genomic_DNA"/>
</dbReference>
<comment type="caution">
    <text evidence="2">The sequence shown here is derived from an EMBL/GenBank/DDBJ whole genome shotgun (WGS) entry which is preliminary data.</text>
</comment>
<gene>
    <name evidence="2" type="ORF">PF001_g12087</name>
    <name evidence="1" type="ORF">PF004_g11878</name>
</gene>
<dbReference type="AlphaFoldDB" id="A0A6A4DIK9"/>
<protein>
    <submittedName>
        <fullName evidence="2">Uncharacterized protein</fullName>
    </submittedName>
</protein>
<dbReference type="Proteomes" id="UP000476176">
    <property type="component" value="Unassembled WGS sequence"/>
</dbReference>
<dbReference type="Proteomes" id="UP000437068">
    <property type="component" value="Unassembled WGS sequence"/>
</dbReference>
<evidence type="ECO:0000313" key="3">
    <source>
        <dbReference type="Proteomes" id="UP000437068"/>
    </source>
</evidence>
<evidence type="ECO:0000313" key="4">
    <source>
        <dbReference type="Proteomes" id="UP000476176"/>
    </source>
</evidence>
<accession>A0A6A4DIK9</accession>
<evidence type="ECO:0000313" key="2">
    <source>
        <dbReference type="EMBL" id="KAE9306500.1"/>
    </source>
</evidence>
<dbReference type="EMBL" id="QXGE01000661">
    <property type="protein sequence ID" value="KAE9306500.1"/>
    <property type="molecule type" value="Genomic_DNA"/>
</dbReference>
<evidence type="ECO:0000313" key="1">
    <source>
        <dbReference type="EMBL" id="KAE9225622.1"/>
    </source>
</evidence>
<proteinExistence type="predicted"/>
<sequence length="41" mass="4479">MELSSLSMLLGVPPSTMARTLRRAEEALSKDLENYSPALIS</sequence>